<dbReference type="STRING" id="619300.G3AT59"/>
<dbReference type="GO" id="GO:0001228">
    <property type="term" value="F:DNA-binding transcription activator activity, RNA polymerase II-specific"/>
    <property type="evidence" value="ECO:0007669"/>
    <property type="project" value="TreeGrafter"/>
</dbReference>
<dbReference type="EMBL" id="GL996504">
    <property type="protein sequence ID" value="EGW30822.1"/>
    <property type="molecule type" value="Genomic_DNA"/>
</dbReference>
<feature type="transmembrane region" description="Helical" evidence="1">
    <location>
        <begin position="158"/>
        <end position="174"/>
    </location>
</feature>
<evidence type="ECO:0000313" key="2">
    <source>
        <dbReference type="EMBL" id="EGW30822.1"/>
    </source>
</evidence>
<keyword evidence="3" id="KW-1185">Reference proteome</keyword>
<proteinExistence type="predicted"/>
<dbReference type="PANTHER" id="PTHR47784:SF5">
    <property type="entry name" value="STEROL UPTAKE CONTROL PROTEIN 2"/>
    <property type="match status" value="1"/>
</dbReference>
<dbReference type="RefSeq" id="XP_007376855.1">
    <property type="nucleotide sequence ID" value="XM_007376793.1"/>
</dbReference>
<keyword evidence="1" id="KW-1133">Transmembrane helix</keyword>
<keyword evidence="1" id="KW-0812">Transmembrane</keyword>
<sequence length="235" mass="27946">MNENEDKAKEMLISSFLMFAFLGVHPYGLLPLISLDKSKPDLISIARGIQTVIKQTLPVILNSELRGLMIFKDLIADSTPILEETTYPIIIQLLEDLDNTQLPSHERKICRETISTFTEALFATMYFKFPIPLFRWIIVIPDAYRDLLYEHHEFSMRLLYVFSCLCLIFQFHMFKEKNMWIDHMEEYKKYCDSRYGGFLYDLDHWLFELGVTRELRIRKYNDAGYFDPKAEYYKV</sequence>
<reference evidence="2 3" key="1">
    <citation type="journal article" date="2011" name="Proc. Natl. Acad. Sci. U.S.A.">
        <title>Comparative genomics of xylose-fermenting fungi for enhanced biofuel production.</title>
        <authorList>
            <person name="Wohlbach D.J."/>
            <person name="Kuo A."/>
            <person name="Sato T.K."/>
            <person name="Potts K.M."/>
            <person name="Salamov A.A."/>
            <person name="LaButti K.M."/>
            <person name="Sun H."/>
            <person name="Clum A."/>
            <person name="Pangilinan J.L."/>
            <person name="Lindquist E.A."/>
            <person name="Lucas S."/>
            <person name="Lapidus A."/>
            <person name="Jin M."/>
            <person name="Gunawan C."/>
            <person name="Balan V."/>
            <person name="Dale B.E."/>
            <person name="Jeffries T.W."/>
            <person name="Zinkel R."/>
            <person name="Barry K.W."/>
            <person name="Grigoriev I.V."/>
            <person name="Gasch A.P."/>
        </authorList>
    </citation>
    <scope>NUCLEOTIDE SEQUENCE [LARGE SCALE GENOMIC DNA]</scope>
    <source>
        <strain evidence="3">NRRL Y-27907 / 11-Y1</strain>
    </source>
</reference>
<dbReference type="PANTHER" id="PTHR47784">
    <property type="entry name" value="STEROL UPTAKE CONTROL PROTEIN 2"/>
    <property type="match status" value="1"/>
</dbReference>
<dbReference type="InterPro" id="IPR053157">
    <property type="entry name" value="Sterol_Uptake_Regulator"/>
</dbReference>
<feature type="transmembrane region" description="Helical" evidence="1">
    <location>
        <begin position="12"/>
        <end position="33"/>
    </location>
</feature>
<dbReference type="AlphaFoldDB" id="G3AT59"/>
<dbReference type="GeneID" id="18874434"/>
<gene>
    <name evidence="2" type="ORF">SPAPADRAFT_62685</name>
</gene>
<dbReference type="HOGENOM" id="CLU_1180853_0_0_1"/>
<dbReference type="Proteomes" id="UP000000709">
    <property type="component" value="Unassembled WGS sequence"/>
</dbReference>
<protein>
    <submittedName>
        <fullName evidence="2">Uncharacterized protein</fullName>
    </submittedName>
</protein>
<accession>G3AT59</accession>
<evidence type="ECO:0000313" key="3">
    <source>
        <dbReference type="Proteomes" id="UP000000709"/>
    </source>
</evidence>
<dbReference type="eggNOG" id="ENOG502QW5G">
    <property type="taxonomic scope" value="Eukaryota"/>
</dbReference>
<organism evidence="3">
    <name type="scientific">Spathaspora passalidarum (strain NRRL Y-27907 / 11-Y1)</name>
    <dbReference type="NCBI Taxonomy" id="619300"/>
    <lineage>
        <taxon>Eukaryota</taxon>
        <taxon>Fungi</taxon>
        <taxon>Dikarya</taxon>
        <taxon>Ascomycota</taxon>
        <taxon>Saccharomycotina</taxon>
        <taxon>Pichiomycetes</taxon>
        <taxon>Debaryomycetaceae</taxon>
        <taxon>Spathaspora</taxon>
    </lineage>
</organism>
<dbReference type="InParanoid" id="G3AT59"/>
<dbReference type="OMA" id="SHERKIC"/>
<evidence type="ECO:0000256" key="1">
    <source>
        <dbReference type="SAM" id="Phobius"/>
    </source>
</evidence>
<keyword evidence="1" id="KW-0472">Membrane</keyword>
<name>G3AT59_SPAPN</name>
<feature type="transmembrane region" description="Helical" evidence="1">
    <location>
        <begin position="117"/>
        <end position="138"/>
    </location>
</feature>
<dbReference type="KEGG" id="spaa:SPAPADRAFT_62685"/>
<dbReference type="OrthoDB" id="3546279at2759"/>